<feature type="transmembrane region" description="Helical" evidence="6">
    <location>
        <begin position="64"/>
        <end position="80"/>
    </location>
</feature>
<evidence type="ECO:0000313" key="7">
    <source>
        <dbReference type="EMBL" id="UOB18237.1"/>
    </source>
</evidence>
<dbReference type="KEGG" id="fbm:MQE35_02810"/>
<dbReference type="PANTHER" id="PTHR31885">
    <property type="entry name" value="GH04784P"/>
    <property type="match status" value="1"/>
</dbReference>
<feature type="transmembrane region" description="Helical" evidence="6">
    <location>
        <begin position="36"/>
        <end position="52"/>
    </location>
</feature>
<evidence type="ECO:0000256" key="4">
    <source>
        <dbReference type="ARBA" id="ARBA00022989"/>
    </source>
</evidence>
<dbReference type="GO" id="GO:0016020">
    <property type="term" value="C:membrane"/>
    <property type="evidence" value="ECO:0007669"/>
    <property type="project" value="UniProtKB-SubCell"/>
</dbReference>
<feature type="transmembrane region" description="Helical" evidence="6">
    <location>
        <begin position="199"/>
        <end position="220"/>
    </location>
</feature>
<evidence type="ECO:0000313" key="8">
    <source>
        <dbReference type="Proteomes" id="UP000831290"/>
    </source>
</evidence>
<feature type="transmembrane region" description="Helical" evidence="6">
    <location>
        <begin position="173"/>
        <end position="193"/>
    </location>
</feature>
<evidence type="ECO:0000256" key="1">
    <source>
        <dbReference type="ARBA" id="ARBA00004141"/>
    </source>
</evidence>
<dbReference type="Proteomes" id="UP000831290">
    <property type="component" value="Chromosome"/>
</dbReference>
<feature type="transmembrane region" description="Helical" evidence="6">
    <location>
        <begin position="116"/>
        <end position="135"/>
    </location>
</feature>
<evidence type="ECO:0000256" key="3">
    <source>
        <dbReference type="ARBA" id="ARBA00022692"/>
    </source>
</evidence>
<evidence type="ECO:0000256" key="6">
    <source>
        <dbReference type="SAM" id="Phobius"/>
    </source>
</evidence>
<name>A0A9E7CUD7_9FLAO</name>
<keyword evidence="8" id="KW-1185">Reference proteome</keyword>
<sequence length="227" mass="27083">MKLLFKKEKSFFLIFLCILLIDLVFTNNQTLYPYRYATKLWIVISLGIHFYYNNSYLLQKERTLVWLALFFSFIADIILITDRLLFVIIGMIMFLLVKICYATIFYFKARFDIDRLIPFLAVILLYSLIVIYYLYDGVGKLFLPVVIYIFVSLTMTKLAYLRYKMVNNKSYRYVMIGAILFITSETYMSFYNFYKPLPYTNTLVILTYGLFQFFIIRGIILQNKSGE</sequence>
<comment type="subcellular location">
    <subcellularLocation>
        <location evidence="1">Membrane</location>
        <topology evidence="1">Multi-pass membrane protein</topology>
    </subcellularLocation>
</comment>
<dbReference type="PANTHER" id="PTHR31885:SF6">
    <property type="entry name" value="GH04784P"/>
    <property type="match status" value="1"/>
</dbReference>
<keyword evidence="4 6" id="KW-1133">Transmembrane helix</keyword>
<dbReference type="InterPro" id="IPR012506">
    <property type="entry name" value="TMEM86B-like"/>
</dbReference>
<dbReference type="GO" id="GO:0016787">
    <property type="term" value="F:hydrolase activity"/>
    <property type="evidence" value="ECO:0007669"/>
    <property type="project" value="TreeGrafter"/>
</dbReference>
<dbReference type="AlphaFoldDB" id="A0A9E7CUD7"/>
<accession>A0A9E7CUD7</accession>
<evidence type="ECO:0000256" key="5">
    <source>
        <dbReference type="ARBA" id="ARBA00023136"/>
    </source>
</evidence>
<keyword evidence="3 6" id="KW-0812">Transmembrane</keyword>
<evidence type="ECO:0000256" key="2">
    <source>
        <dbReference type="ARBA" id="ARBA00007375"/>
    </source>
</evidence>
<feature type="transmembrane region" description="Helical" evidence="6">
    <location>
        <begin position="141"/>
        <end position="161"/>
    </location>
</feature>
<proteinExistence type="inferred from homology"/>
<reference evidence="7" key="1">
    <citation type="submission" date="2022-03" db="EMBL/GenBank/DDBJ databases">
        <title>Description of Abyssus ytuae gen. nov., sp. nov., a novel member of the family Flavobacteriaceae isolated from the sediment of Mariana Trench.</title>
        <authorList>
            <person name="Zhang J."/>
            <person name="Xu X."/>
        </authorList>
    </citation>
    <scope>NUCLEOTIDE SEQUENCE</scope>
    <source>
        <strain evidence="7">MT3330</strain>
    </source>
</reference>
<dbReference type="Pfam" id="PF07947">
    <property type="entry name" value="YhhN"/>
    <property type="match status" value="1"/>
</dbReference>
<comment type="similarity">
    <text evidence="2">Belongs to the TMEM86 family.</text>
</comment>
<protein>
    <submittedName>
        <fullName evidence="7">Lysoplasmalogenase</fullName>
    </submittedName>
</protein>
<dbReference type="RefSeq" id="WP_255844308.1">
    <property type="nucleotide sequence ID" value="NZ_CP094358.1"/>
</dbReference>
<gene>
    <name evidence="7" type="ORF">MQE35_02810</name>
</gene>
<organism evidence="7 8">
    <name type="scientific">Abyssalbus ytuae</name>
    <dbReference type="NCBI Taxonomy" id="2926907"/>
    <lineage>
        <taxon>Bacteria</taxon>
        <taxon>Pseudomonadati</taxon>
        <taxon>Bacteroidota</taxon>
        <taxon>Flavobacteriia</taxon>
        <taxon>Flavobacteriales</taxon>
        <taxon>Flavobacteriaceae</taxon>
        <taxon>Abyssalbus</taxon>
    </lineage>
</organism>
<feature type="transmembrane region" description="Helical" evidence="6">
    <location>
        <begin position="86"/>
        <end position="107"/>
    </location>
</feature>
<dbReference type="EMBL" id="CP094358">
    <property type="protein sequence ID" value="UOB18237.1"/>
    <property type="molecule type" value="Genomic_DNA"/>
</dbReference>
<keyword evidence="5 6" id="KW-0472">Membrane</keyword>